<dbReference type="AlphaFoldDB" id="A0A2A4XJJ8"/>
<evidence type="ECO:0008006" key="6">
    <source>
        <dbReference type="Google" id="ProtNLM"/>
    </source>
</evidence>
<dbReference type="GO" id="GO:0016787">
    <property type="term" value="F:hydrolase activity"/>
    <property type="evidence" value="ECO:0007669"/>
    <property type="project" value="InterPro"/>
</dbReference>
<dbReference type="InterPro" id="IPR044925">
    <property type="entry name" value="His-Me_finger_sf"/>
</dbReference>
<comment type="caution">
    <text evidence="4">The sequence shown here is derived from an EMBL/GenBank/DDBJ whole genome shotgun (WGS) entry which is preliminary data.</text>
</comment>
<evidence type="ECO:0000313" key="4">
    <source>
        <dbReference type="EMBL" id="PCI82175.1"/>
    </source>
</evidence>
<feature type="domain" description="ENPP1-3/EXOG-like endonuclease/phosphodiesterase" evidence="2">
    <location>
        <begin position="54"/>
        <end position="269"/>
    </location>
</feature>
<reference evidence="5" key="1">
    <citation type="submission" date="2017-08" db="EMBL/GenBank/DDBJ databases">
        <title>A dynamic microbial community with high functional redundancy inhabits the cold, oxic subseafloor aquifer.</title>
        <authorList>
            <person name="Tully B.J."/>
            <person name="Wheat C.G."/>
            <person name="Glazer B.T."/>
            <person name="Huber J.A."/>
        </authorList>
    </citation>
    <scope>NUCLEOTIDE SEQUENCE [LARGE SCALE GENOMIC DNA]</scope>
</reference>
<sequence length="282" mass="30417">MKCISKFFIRWASLFSLLVAATANAQTVHISHCMAGCPVAVGSRAVGNSELIVRHLYVASINAESGLADWQAYRVLADSVGVASLLPRDWFEDSLVSRGATQVLAIDSAPRLEEALPIDSEERSYQLGGINLLAEDQGRLVPMSSFAGTPYWSELNFLSNMAALPFELRVGSWSRLDQAINALADKVGEVYVVSGPIYGDSGGGVSEQVGESAAKPSAYFKVISTPESLSAFIFDSDVRQHINFCSQLSTLELVEGATGLTLFPQRESAFADALHRQLTCTF</sequence>
<evidence type="ECO:0000256" key="1">
    <source>
        <dbReference type="SAM" id="SignalP"/>
    </source>
</evidence>
<evidence type="ECO:0000259" key="3">
    <source>
        <dbReference type="SMART" id="SM00892"/>
    </source>
</evidence>
<dbReference type="Gene3D" id="3.40.570.10">
    <property type="entry name" value="Extracellular Endonuclease, subunit A"/>
    <property type="match status" value="1"/>
</dbReference>
<dbReference type="EMBL" id="NVUL01000002">
    <property type="protein sequence ID" value="PCI82175.1"/>
    <property type="molecule type" value="Genomic_DNA"/>
</dbReference>
<accession>A0A2A4XJJ8</accession>
<proteinExistence type="predicted"/>
<feature type="chain" id="PRO_5013400000" description="DNA/RNA non-specific endonuclease domain-containing protein" evidence="1">
    <location>
        <begin position="26"/>
        <end position="282"/>
    </location>
</feature>
<organism evidence="4 5">
    <name type="scientific">SAR86 cluster bacterium</name>
    <dbReference type="NCBI Taxonomy" id="2030880"/>
    <lineage>
        <taxon>Bacteria</taxon>
        <taxon>Pseudomonadati</taxon>
        <taxon>Pseudomonadota</taxon>
        <taxon>Gammaproteobacteria</taxon>
        <taxon>SAR86 cluster</taxon>
    </lineage>
</organism>
<dbReference type="GO" id="GO:0003676">
    <property type="term" value="F:nucleic acid binding"/>
    <property type="evidence" value="ECO:0007669"/>
    <property type="project" value="InterPro"/>
</dbReference>
<dbReference type="SMART" id="SM00477">
    <property type="entry name" value="NUC"/>
    <property type="match status" value="1"/>
</dbReference>
<dbReference type="Proteomes" id="UP000218767">
    <property type="component" value="Unassembled WGS sequence"/>
</dbReference>
<evidence type="ECO:0000313" key="5">
    <source>
        <dbReference type="Proteomes" id="UP000218767"/>
    </source>
</evidence>
<evidence type="ECO:0000259" key="2">
    <source>
        <dbReference type="SMART" id="SM00477"/>
    </source>
</evidence>
<feature type="signal peptide" evidence="1">
    <location>
        <begin position="1"/>
        <end position="25"/>
    </location>
</feature>
<dbReference type="InterPro" id="IPR001604">
    <property type="entry name" value="Endo_G_ENPP1-like_dom"/>
</dbReference>
<dbReference type="SMART" id="SM00892">
    <property type="entry name" value="Endonuclease_NS"/>
    <property type="match status" value="1"/>
</dbReference>
<feature type="domain" description="DNA/RNA non-specific endonuclease/pyrophosphatase/phosphodiesterase" evidence="3">
    <location>
        <begin position="53"/>
        <end position="269"/>
    </location>
</feature>
<dbReference type="InterPro" id="IPR020821">
    <property type="entry name" value="ENPP1-3/EXOG-like_nuc-like"/>
</dbReference>
<dbReference type="GO" id="GO:0046872">
    <property type="term" value="F:metal ion binding"/>
    <property type="evidence" value="ECO:0007669"/>
    <property type="project" value="InterPro"/>
</dbReference>
<keyword evidence="1" id="KW-0732">Signal</keyword>
<dbReference type="Pfam" id="PF01223">
    <property type="entry name" value="Endonuclease_NS"/>
    <property type="match status" value="1"/>
</dbReference>
<dbReference type="InterPro" id="IPR044929">
    <property type="entry name" value="DNA/RNA_non-sp_Endonuclease_sf"/>
</dbReference>
<protein>
    <recommendedName>
        <fullName evidence="6">DNA/RNA non-specific endonuclease domain-containing protein</fullName>
    </recommendedName>
</protein>
<dbReference type="SUPFAM" id="SSF54060">
    <property type="entry name" value="His-Me finger endonucleases"/>
    <property type="match status" value="1"/>
</dbReference>
<gene>
    <name evidence="4" type="ORF">COB20_00795</name>
</gene>
<name>A0A2A4XJJ8_9GAMM</name>